<evidence type="ECO:0000313" key="2">
    <source>
        <dbReference type="EMBL" id="TCK46384.1"/>
    </source>
</evidence>
<dbReference type="EMBL" id="SMGD01000019">
    <property type="protein sequence ID" value="TCK46384.1"/>
    <property type="molecule type" value="Genomic_DNA"/>
</dbReference>
<gene>
    <name evidence="2" type="ORF">EV690_3660</name>
</gene>
<protein>
    <submittedName>
        <fullName evidence="2">Uncharacterized protein</fullName>
    </submittedName>
</protein>
<keyword evidence="3" id="KW-1185">Reference proteome</keyword>
<comment type="caution">
    <text evidence="2">The sequence shown here is derived from an EMBL/GenBank/DDBJ whole genome shotgun (WGS) entry which is preliminary data.</text>
</comment>
<name>A0A4R1J7V2_9GAMM</name>
<keyword evidence="1" id="KW-0812">Transmembrane</keyword>
<proteinExistence type="predicted"/>
<reference evidence="2 3" key="1">
    <citation type="submission" date="2019-03" db="EMBL/GenBank/DDBJ databases">
        <title>Genomic Encyclopedia of Type Strains, Phase IV (KMG-IV): sequencing the most valuable type-strain genomes for metagenomic binning, comparative biology and taxonomic classification.</title>
        <authorList>
            <person name="Goeker M."/>
        </authorList>
    </citation>
    <scope>NUCLEOTIDE SEQUENCE [LARGE SCALE GENOMIC DNA]</scope>
    <source>
        <strain evidence="2 3">DSM 18577</strain>
    </source>
</reference>
<keyword evidence="1" id="KW-1133">Transmembrane helix</keyword>
<dbReference type="AlphaFoldDB" id="A0A4R1J7V2"/>
<evidence type="ECO:0000313" key="3">
    <source>
        <dbReference type="Proteomes" id="UP000295565"/>
    </source>
</evidence>
<sequence length="43" mass="5049">MRLIFEFFEAMVIAAVGIFSLEAISLEYNQRKLNERKQTAEIK</sequence>
<dbReference type="Proteomes" id="UP000295565">
    <property type="component" value="Unassembled WGS sequence"/>
</dbReference>
<dbReference type="RefSeq" id="WP_263433843.1">
    <property type="nucleotide sequence ID" value="NZ_OU594967.1"/>
</dbReference>
<feature type="transmembrane region" description="Helical" evidence="1">
    <location>
        <begin position="7"/>
        <end position="26"/>
    </location>
</feature>
<organism evidence="2 3">
    <name type="scientific">Celerinatantimonas diazotrophica</name>
    <dbReference type="NCBI Taxonomy" id="412034"/>
    <lineage>
        <taxon>Bacteria</taxon>
        <taxon>Pseudomonadati</taxon>
        <taxon>Pseudomonadota</taxon>
        <taxon>Gammaproteobacteria</taxon>
        <taxon>Celerinatantimonadaceae</taxon>
        <taxon>Celerinatantimonas</taxon>
    </lineage>
</organism>
<accession>A0A4R1J7V2</accession>
<keyword evidence="1" id="KW-0472">Membrane</keyword>
<evidence type="ECO:0000256" key="1">
    <source>
        <dbReference type="SAM" id="Phobius"/>
    </source>
</evidence>